<dbReference type="EMBL" id="KN880623">
    <property type="protein sequence ID" value="KIY64701.1"/>
    <property type="molecule type" value="Genomic_DNA"/>
</dbReference>
<accession>A0A0D7B5A9</accession>
<proteinExistence type="predicted"/>
<reference evidence="1 2" key="1">
    <citation type="journal article" date="2015" name="Fungal Genet. Biol.">
        <title>Evolution of novel wood decay mechanisms in Agaricales revealed by the genome sequences of Fistulina hepatica and Cylindrobasidium torrendii.</title>
        <authorList>
            <person name="Floudas D."/>
            <person name="Held B.W."/>
            <person name="Riley R."/>
            <person name="Nagy L.G."/>
            <person name="Koehler G."/>
            <person name="Ransdell A.S."/>
            <person name="Younus H."/>
            <person name="Chow J."/>
            <person name="Chiniquy J."/>
            <person name="Lipzen A."/>
            <person name="Tritt A."/>
            <person name="Sun H."/>
            <person name="Haridas S."/>
            <person name="LaButti K."/>
            <person name="Ohm R.A."/>
            <person name="Kues U."/>
            <person name="Blanchette R.A."/>
            <person name="Grigoriev I.V."/>
            <person name="Minto R.E."/>
            <person name="Hibbett D.S."/>
        </authorList>
    </citation>
    <scope>NUCLEOTIDE SEQUENCE [LARGE SCALE GENOMIC DNA]</scope>
    <source>
        <strain evidence="1 2">FP15055 ss-10</strain>
    </source>
</reference>
<dbReference type="AlphaFoldDB" id="A0A0D7B5A9"/>
<gene>
    <name evidence="1" type="ORF">CYLTODRAFT_467704</name>
</gene>
<keyword evidence="2" id="KW-1185">Reference proteome</keyword>
<name>A0A0D7B5A9_9AGAR</name>
<evidence type="ECO:0000313" key="2">
    <source>
        <dbReference type="Proteomes" id="UP000054007"/>
    </source>
</evidence>
<organism evidence="1 2">
    <name type="scientific">Cylindrobasidium torrendii FP15055 ss-10</name>
    <dbReference type="NCBI Taxonomy" id="1314674"/>
    <lineage>
        <taxon>Eukaryota</taxon>
        <taxon>Fungi</taxon>
        <taxon>Dikarya</taxon>
        <taxon>Basidiomycota</taxon>
        <taxon>Agaricomycotina</taxon>
        <taxon>Agaricomycetes</taxon>
        <taxon>Agaricomycetidae</taxon>
        <taxon>Agaricales</taxon>
        <taxon>Marasmiineae</taxon>
        <taxon>Physalacriaceae</taxon>
        <taxon>Cylindrobasidium</taxon>
    </lineage>
</organism>
<protein>
    <recommendedName>
        <fullName evidence="3">F-box domain-containing protein</fullName>
    </recommendedName>
</protein>
<sequence>MDTAEAFLNHPALLARTEDVTFCGITGVSESDFRRATTAIHSVLRQNRLCRITLLRCTQPDVLSFNPTFIHSFQSAYFIDSALPLSVILGLMHKEWDVLYFCDAAWPAHGNTIRATVRGLSARTLWIEPFVDFCVGARNGGLGRVASRLLCNVKCLTLVDPNLSLGNPLACNRLSSIISPQLSHLLIASTCCFNHEEHTTPFEWTDLNLRSITSLTRLWLVLGSDDLEGVKAIFAGGLPAGLKHLRIEVHPECWDVERVQLLWMEVIRHGNMEPRLFTFSVCLCRSAGIALDFDEGSGCASVDADGLERIESAEEEWRSSGVGATLIRTEHTIQGFTHVSGRQWEHGQSSCMACADRQEVVR</sequence>
<evidence type="ECO:0008006" key="3">
    <source>
        <dbReference type="Google" id="ProtNLM"/>
    </source>
</evidence>
<dbReference type="Proteomes" id="UP000054007">
    <property type="component" value="Unassembled WGS sequence"/>
</dbReference>
<evidence type="ECO:0000313" key="1">
    <source>
        <dbReference type="EMBL" id="KIY64701.1"/>
    </source>
</evidence>